<evidence type="ECO:0000313" key="2">
    <source>
        <dbReference type="Proteomes" id="UP001047646"/>
    </source>
</evidence>
<dbReference type="Proteomes" id="UP001047646">
    <property type="component" value="Chromosome"/>
</dbReference>
<proteinExistence type="predicted"/>
<dbReference type="EMBL" id="CP077073">
    <property type="protein sequence ID" value="QXH34050.1"/>
    <property type="molecule type" value="Genomic_DNA"/>
</dbReference>
<name>A0ABX8M6S7_9PSED</name>
<evidence type="ECO:0000313" key="1">
    <source>
        <dbReference type="EMBL" id="QXH34050.1"/>
    </source>
</evidence>
<organism evidence="1 2">
    <name type="scientific">Pseudomonas muyukensis</name>
    <dbReference type="NCBI Taxonomy" id="2842357"/>
    <lineage>
        <taxon>Bacteria</taxon>
        <taxon>Pseudomonadati</taxon>
        <taxon>Pseudomonadota</taxon>
        <taxon>Gammaproteobacteria</taxon>
        <taxon>Pseudomonadales</taxon>
        <taxon>Pseudomonadaceae</taxon>
        <taxon>Pseudomonas</taxon>
    </lineage>
</organism>
<protein>
    <submittedName>
        <fullName evidence="1">DUF4440 domain-containing protein</fullName>
    </submittedName>
</protein>
<reference evidence="1" key="1">
    <citation type="journal article" date="2021" name="Microorganisms">
        <title>The Ever-Expanding Pseudomonas Genus: Description of 43 New Species and Partition of the Pseudomonas putida Group.</title>
        <authorList>
            <person name="Girard L."/>
            <person name="Lood C."/>
            <person name="Hofte M."/>
            <person name="Vandamme P."/>
            <person name="Rokni-Zadeh H."/>
            <person name="van Noort V."/>
            <person name="Lavigne R."/>
            <person name="De Mot R."/>
        </authorList>
    </citation>
    <scope>NUCLEOTIDE SEQUENCE</scope>
    <source>
        <strain evidence="1">COW39</strain>
    </source>
</reference>
<dbReference type="PIRSF" id="PIRSF029394">
    <property type="entry name" value="UCP029394"/>
    <property type="match status" value="1"/>
</dbReference>
<dbReference type="RefSeq" id="WP_217848415.1">
    <property type="nucleotide sequence ID" value="NZ_CP077073.1"/>
</dbReference>
<dbReference type="InterPro" id="IPR016918">
    <property type="entry name" value="UCP029394"/>
</dbReference>
<sequence length="150" mass="16425">MPDNTIARAERSIHHVHELIHLMFTRPPGQTQAVLGGLMAVFAEDFSMVGTAGKVLERQQVEQLFRTAAGTREGLAISVEQVRVVWQAGAHLALRYQETHRCNGQQTRRWSLAIVECTATGVIWHCLHETPQAEPTAATTAGHDGILAGP</sequence>
<accession>A0ABX8M6S7</accession>
<gene>
    <name evidence="1" type="ORF">KSS95_17995</name>
</gene>
<keyword evidence="2" id="KW-1185">Reference proteome</keyword>